<dbReference type="Proteomes" id="UP001501265">
    <property type="component" value="Unassembled WGS sequence"/>
</dbReference>
<keyword evidence="4" id="KW-1185">Reference proteome</keyword>
<evidence type="ECO:0000259" key="2">
    <source>
        <dbReference type="Pfam" id="PF03771"/>
    </source>
</evidence>
<feature type="compositionally biased region" description="Pro residues" evidence="1">
    <location>
        <begin position="140"/>
        <end position="151"/>
    </location>
</feature>
<reference evidence="4" key="1">
    <citation type="journal article" date="2019" name="Int. J. Syst. Evol. Microbiol.">
        <title>The Global Catalogue of Microorganisms (GCM) 10K type strain sequencing project: providing services to taxonomists for standard genome sequencing and annotation.</title>
        <authorList>
            <consortium name="The Broad Institute Genomics Platform"/>
            <consortium name="The Broad Institute Genome Sequencing Center for Infectious Disease"/>
            <person name="Wu L."/>
            <person name="Ma J."/>
        </authorList>
    </citation>
    <scope>NUCLEOTIDE SEQUENCE [LARGE SCALE GENOMIC DNA]</scope>
    <source>
        <strain evidence="4">JCM 18081</strain>
    </source>
</reference>
<gene>
    <name evidence="3" type="ORF">GCM10023220_00860</name>
</gene>
<dbReference type="EMBL" id="BAABIG010000001">
    <property type="protein sequence ID" value="GAA4782162.1"/>
    <property type="molecule type" value="Genomic_DNA"/>
</dbReference>
<dbReference type="InterPro" id="IPR005523">
    <property type="entry name" value="DUF317_SPDY"/>
</dbReference>
<accession>A0ABP9AK11</accession>
<organism evidence="3 4">
    <name type="scientific">Streptomyces ziwulingensis</name>
    <dbReference type="NCBI Taxonomy" id="1045501"/>
    <lineage>
        <taxon>Bacteria</taxon>
        <taxon>Bacillati</taxon>
        <taxon>Actinomycetota</taxon>
        <taxon>Actinomycetes</taxon>
        <taxon>Kitasatosporales</taxon>
        <taxon>Streptomycetaceae</taxon>
        <taxon>Streptomyces</taxon>
    </lineage>
</organism>
<evidence type="ECO:0000313" key="4">
    <source>
        <dbReference type="Proteomes" id="UP001501265"/>
    </source>
</evidence>
<proteinExistence type="predicted"/>
<name>A0ABP9AK11_9ACTN</name>
<dbReference type="Pfam" id="PF03771">
    <property type="entry name" value="SPDY"/>
    <property type="match status" value="1"/>
</dbReference>
<protein>
    <recommendedName>
        <fullName evidence="2">DUF317 domain-containing protein</fullName>
    </recommendedName>
</protein>
<sequence>MRDVYLEDLHNEADTLFQDKATAQEAYLPLLTHGWSHTVSTKGTQSFLAPDGHARVQHHYAWRAHLAWSAHGGMGEQRWQAKFSGSTPTTLVAAFTTSLISTEALRRQVRDVPFSSRHLLHVASATPEPKKATTPAGVATPPPGPTPGLTR</sequence>
<evidence type="ECO:0000256" key="1">
    <source>
        <dbReference type="SAM" id="MobiDB-lite"/>
    </source>
</evidence>
<comment type="caution">
    <text evidence="3">The sequence shown here is derived from an EMBL/GenBank/DDBJ whole genome shotgun (WGS) entry which is preliminary data.</text>
</comment>
<feature type="region of interest" description="Disordered" evidence="1">
    <location>
        <begin position="122"/>
        <end position="151"/>
    </location>
</feature>
<evidence type="ECO:0000313" key="3">
    <source>
        <dbReference type="EMBL" id="GAA4782162.1"/>
    </source>
</evidence>
<feature type="domain" description="DUF317" evidence="2">
    <location>
        <begin position="50"/>
        <end position="102"/>
    </location>
</feature>